<feature type="transmembrane region" description="Helical" evidence="7">
    <location>
        <begin position="302"/>
        <end position="324"/>
    </location>
</feature>
<dbReference type="PROSITE" id="PS50928">
    <property type="entry name" value="ABC_TM1"/>
    <property type="match status" value="1"/>
</dbReference>
<evidence type="ECO:0000259" key="8">
    <source>
        <dbReference type="PROSITE" id="PS50928"/>
    </source>
</evidence>
<keyword evidence="10" id="KW-1185">Reference proteome</keyword>
<keyword evidence="4 7" id="KW-0812">Transmembrane</keyword>
<organism evidence="9 10">
    <name type="scientific">Jiangella alkaliphila</name>
    <dbReference type="NCBI Taxonomy" id="419479"/>
    <lineage>
        <taxon>Bacteria</taxon>
        <taxon>Bacillati</taxon>
        <taxon>Actinomycetota</taxon>
        <taxon>Actinomycetes</taxon>
        <taxon>Jiangellales</taxon>
        <taxon>Jiangellaceae</taxon>
        <taxon>Jiangella</taxon>
    </lineage>
</organism>
<evidence type="ECO:0000313" key="10">
    <source>
        <dbReference type="Proteomes" id="UP000182977"/>
    </source>
</evidence>
<evidence type="ECO:0000256" key="3">
    <source>
        <dbReference type="ARBA" id="ARBA00022475"/>
    </source>
</evidence>
<feature type="transmembrane region" description="Helical" evidence="7">
    <location>
        <begin position="196"/>
        <end position="217"/>
    </location>
</feature>
<evidence type="ECO:0000256" key="6">
    <source>
        <dbReference type="ARBA" id="ARBA00023136"/>
    </source>
</evidence>
<dbReference type="Proteomes" id="UP000182977">
    <property type="component" value="Chromosome I"/>
</dbReference>
<feature type="transmembrane region" description="Helical" evidence="7">
    <location>
        <begin position="111"/>
        <end position="132"/>
    </location>
</feature>
<dbReference type="Gene3D" id="1.10.3720.10">
    <property type="entry name" value="MetI-like"/>
    <property type="match status" value="1"/>
</dbReference>
<keyword evidence="2 7" id="KW-0813">Transport</keyword>
<dbReference type="GO" id="GO:0005886">
    <property type="term" value="C:plasma membrane"/>
    <property type="evidence" value="ECO:0007669"/>
    <property type="project" value="UniProtKB-SubCell"/>
</dbReference>
<gene>
    <name evidence="9" type="ORF">SAMN04488563_6054</name>
</gene>
<name>A0A1H2LFY0_9ACTN</name>
<keyword evidence="3" id="KW-1003">Cell membrane</keyword>
<dbReference type="Pfam" id="PF00528">
    <property type="entry name" value="BPD_transp_1"/>
    <property type="match status" value="1"/>
</dbReference>
<evidence type="ECO:0000256" key="7">
    <source>
        <dbReference type="RuleBase" id="RU363032"/>
    </source>
</evidence>
<dbReference type="PANTHER" id="PTHR30193:SF41">
    <property type="entry name" value="DIACETYLCHITOBIOSE UPTAKE SYSTEM PERMEASE PROTEIN NGCF"/>
    <property type="match status" value="1"/>
</dbReference>
<dbReference type="GO" id="GO:0055085">
    <property type="term" value="P:transmembrane transport"/>
    <property type="evidence" value="ECO:0007669"/>
    <property type="project" value="InterPro"/>
</dbReference>
<reference evidence="10" key="1">
    <citation type="submission" date="2016-10" db="EMBL/GenBank/DDBJ databases">
        <authorList>
            <person name="Varghese N."/>
            <person name="Submissions S."/>
        </authorList>
    </citation>
    <scope>NUCLEOTIDE SEQUENCE [LARGE SCALE GENOMIC DNA]</scope>
    <source>
        <strain evidence="10">DSM 45079</strain>
    </source>
</reference>
<evidence type="ECO:0000256" key="1">
    <source>
        <dbReference type="ARBA" id="ARBA00004651"/>
    </source>
</evidence>
<dbReference type="InterPro" id="IPR035906">
    <property type="entry name" value="MetI-like_sf"/>
</dbReference>
<sequence length="333" mass="36016">MTTVVNDLSAAAAGRGEAGGGEAGGRRRSWPPWRGHGLSESLLGYAFIGPALGLFAVMGAYTIARGFALSFAEWNGFTPNWVWVGIDNYLDLLWRDPAYAPAVQEAARNTLWVLIAVPLLTIAVSFPLAVLLNSVRRFRAVLRSVYFLPHVTAGIAIYFAWQYILEPDGAINLVLGSVGLGSLEQPQGFLGNPDTALPTLIIVTVWTTAPVAMLLYLTGLQAIDSSVTEAAQIDGAGWWRTNLSVVWPLLNGMTLVVLLLQVRHALQSFEVFLIMTNGGPGEATNVLGLETYRLAFQSDMRATLGMSSALGWMLFVVALIVALVNQRLLRSRT</sequence>
<dbReference type="PANTHER" id="PTHR30193">
    <property type="entry name" value="ABC TRANSPORTER PERMEASE PROTEIN"/>
    <property type="match status" value="1"/>
</dbReference>
<feature type="transmembrane region" description="Helical" evidence="7">
    <location>
        <begin position="42"/>
        <end position="64"/>
    </location>
</feature>
<dbReference type="AlphaFoldDB" id="A0A1H2LFY0"/>
<feature type="transmembrane region" description="Helical" evidence="7">
    <location>
        <begin position="238"/>
        <end position="260"/>
    </location>
</feature>
<dbReference type="EMBL" id="LT629791">
    <property type="protein sequence ID" value="SDU79724.1"/>
    <property type="molecule type" value="Genomic_DNA"/>
</dbReference>
<protein>
    <submittedName>
        <fullName evidence="9">Multiple sugar transport system permease protein</fullName>
    </submittedName>
</protein>
<dbReference type="InterPro" id="IPR051393">
    <property type="entry name" value="ABC_transporter_permease"/>
</dbReference>
<dbReference type="SUPFAM" id="SSF161098">
    <property type="entry name" value="MetI-like"/>
    <property type="match status" value="1"/>
</dbReference>
<dbReference type="OrthoDB" id="9804439at2"/>
<comment type="subcellular location">
    <subcellularLocation>
        <location evidence="1 7">Cell membrane</location>
        <topology evidence="1 7">Multi-pass membrane protein</topology>
    </subcellularLocation>
</comment>
<proteinExistence type="inferred from homology"/>
<keyword evidence="5 7" id="KW-1133">Transmembrane helix</keyword>
<evidence type="ECO:0000313" key="9">
    <source>
        <dbReference type="EMBL" id="SDU79724.1"/>
    </source>
</evidence>
<feature type="domain" description="ABC transmembrane type-1" evidence="8">
    <location>
        <begin position="107"/>
        <end position="325"/>
    </location>
</feature>
<comment type="similarity">
    <text evidence="7">Belongs to the binding-protein-dependent transport system permease family.</text>
</comment>
<dbReference type="RefSeq" id="WP_052762598.1">
    <property type="nucleotide sequence ID" value="NZ_KQ061236.1"/>
</dbReference>
<evidence type="ECO:0000256" key="4">
    <source>
        <dbReference type="ARBA" id="ARBA00022692"/>
    </source>
</evidence>
<dbReference type="InterPro" id="IPR000515">
    <property type="entry name" value="MetI-like"/>
</dbReference>
<dbReference type="CDD" id="cd06261">
    <property type="entry name" value="TM_PBP2"/>
    <property type="match status" value="1"/>
</dbReference>
<dbReference type="STRING" id="419479.SAMN04488563_6054"/>
<feature type="transmembrane region" description="Helical" evidence="7">
    <location>
        <begin position="144"/>
        <end position="164"/>
    </location>
</feature>
<accession>A0A1H2LFY0</accession>
<evidence type="ECO:0000256" key="5">
    <source>
        <dbReference type="ARBA" id="ARBA00022989"/>
    </source>
</evidence>
<keyword evidence="6 7" id="KW-0472">Membrane</keyword>
<keyword evidence="9" id="KW-0762">Sugar transport</keyword>
<evidence type="ECO:0000256" key="2">
    <source>
        <dbReference type="ARBA" id="ARBA00022448"/>
    </source>
</evidence>